<evidence type="ECO:0000259" key="2">
    <source>
        <dbReference type="Pfam" id="PF06744"/>
    </source>
</evidence>
<organism evidence="5 6">
    <name type="scientific">Sphingomonas jatrophae</name>
    <dbReference type="NCBI Taxonomy" id="1166337"/>
    <lineage>
        <taxon>Bacteria</taxon>
        <taxon>Pseudomonadati</taxon>
        <taxon>Pseudomonadota</taxon>
        <taxon>Alphaproteobacteria</taxon>
        <taxon>Sphingomonadales</taxon>
        <taxon>Sphingomonadaceae</taxon>
        <taxon>Sphingomonas</taxon>
    </lineage>
</organism>
<feature type="transmembrane region" description="Helical" evidence="1">
    <location>
        <begin position="12"/>
        <end position="34"/>
    </location>
</feature>
<dbReference type="EMBL" id="FOZG01000002">
    <property type="protein sequence ID" value="SFS03866.1"/>
    <property type="molecule type" value="Genomic_DNA"/>
</dbReference>
<feature type="domain" description="Type VI secretion system IcmF C-terminal" evidence="2">
    <location>
        <begin position="1036"/>
        <end position="1140"/>
    </location>
</feature>
<feature type="domain" description="IcmF-related" evidence="3">
    <location>
        <begin position="494"/>
        <end position="802"/>
    </location>
</feature>
<evidence type="ECO:0000259" key="4">
    <source>
        <dbReference type="Pfam" id="PF14331"/>
    </source>
</evidence>
<evidence type="ECO:0000256" key="1">
    <source>
        <dbReference type="SAM" id="Phobius"/>
    </source>
</evidence>
<proteinExistence type="predicted"/>
<sequence>MGAVKRFLTNWWFVSIVAALFALLVLAVGLPIFVGFLRPWWVRLIAAVVVLAVWGLLAFLHVRKGRKGADAIAAELAAPPSAADEESKLLAQRMGEALGQLRTSAAGKKQRDYLYTRPWYIIIGPPGAGKTTALLNSGLRFPFADQAFKGSGGTRNLDFMFADEAVLVDTAGRYTSQDSDREVDSKGWTGFLSLLKKNRPLQPINGVIVAIGIDELVRGDRVSIDNHAAAVRRRLMELRRTLEIAVPVYVLLTKADLLAGFVEYFEDLDVEGRRAVLGHTLKFGTGAKPSAEQLMTAYDEMAREVADRQAKRLSEEPDAARRALILGFPAQLTALRARLLRFLDGAFVAGDDPAGVLRGVYLTSGVQEGAPFDRIISGMAQVYDQPRGSGGAQGGGRAYFLNRLLAEVMFPEAGLVQFDPAARKRQRGMLIGAMAGVGAIAAIVLLLWAISFVRNRSFESELMAKATEAQGLVRQTGIDMQEVRDSDPDLPQALEALRALRNLPRGYAERQAGWAPLSMRWGLFQSGLSEQAEQTYREGVRRILLPRILLQLEKVIAANQSNPLSVYEPLKVYLMLGAQGPMNKGAVRSWVETHWAQTEYPGADNQTMRAELNQHLKALLEDDDLAGVWPGRKAPLDGQLIASARAAVGQMSMAERAYAILRQKVASSGAAPWTSANVLASGDAAAFANGDEVLQQRVPYFFTRGGFEKSYQTGLQTVQLDLRKDLWVMGGDADTTAVKEQMTGVKSGVASLYARDYNAAWDKVIASLQPADYFHNPAALAAVTRSPSPIKLMLLEVRKNTTFEGGFRAFKEQQVEDFVRDNKDLAELNMGSTTFDAAEDITMHFSASNDYVGDGKSSAPIDEFIAALKDAGTAVQTAKMAGGGLGGEAAQAQMNEAMAKVGTAAAGAPPQLQPFVEKLSEGGGAARVGAATGAVTEDYAQNILPACKAAAQDRYPFFTASANDVTLVDATKVFGMGGTLDQFVSQRLMPLLDTTGPVWRWKEGDPVAAALDPAVPDQFAKAAELRDLMTAGLTIRIAPASFAGTIDAAQFKAGDATFRWGKADLAAAAPKPLRWTAQGGTPEASVTLFQGDKAVATLSEEGIWALFRLMEKATRENAGPTAFLATFGDASAGATFKVTLPSEKNPFAKGGMWTFRCPVTL</sequence>
<dbReference type="InterPro" id="IPR017731">
    <property type="entry name" value="TssM1-like"/>
</dbReference>
<dbReference type="InterPro" id="IPR025743">
    <property type="entry name" value="TssM1_N"/>
</dbReference>
<protein>
    <submittedName>
        <fullName evidence="5">Type VI secretion system protein ImpL</fullName>
    </submittedName>
</protein>
<dbReference type="PANTHER" id="PTHR36153:SF1">
    <property type="entry name" value="TYPE VI SECRETION SYSTEM COMPONENT TSSM1"/>
    <property type="match status" value="1"/>
</dbReference>
<keyword evidence="1" id="KW-0472">Membrane</keyword>
<gene>
    <name evidence="5" type="ORF">SAMN05192580_2843</name>
</gene>
<feature type="transmembrane region" description="Helical" evidence="1">
    <location>
        <begin position="40"/>
        <end position="60"/>
    </location>
</feature>
<dbReference type="Pfam" id="PF06744">
    <property type="entry name" value="IcmF_C"/>
    <property type="match status" value="1"/>
</dbReference>
<dbReference type="InterPro" id="IPR027417">
    <property type="entry name" value="P-loop_NTPase"/>
</dbReference>
<evidence type="ECO:0000259" key="3">
    <source>
        <dbReference type="Pfam" id="PF06761"/>
    </source>
</evidence>
<dbReference type="Proteomes" id="UP000198824">
    <property type="component" value="Unassembled WGS sequence"/>
</dbReference>
<dbReference type="SUPFAM" id="SSF52540">
    <property type="entry name" value="P-loop containing nucleoside triphosphate hydrolases"/>
    <property type="match status" value="1"/>
</dbReference>
<keyword evidence="1" id="KW-0812">Transmembrane</keyword>
<dbReference type="Pfam" id="PF06761">
    <property type="entry name" value="IcmF-related"/>
    <property type="match status" value="1"/>
</dbReference>
<dbReference type="InterPro" id="IPR053156">
    <property type="entry name" value="T6SS_TssM-like"/>
</dbReference>
<dbReference type="InterPro" id="IPR009612">
    <property type="entry name" value="IcmF-rel"/>
</dbReference>
<dbReference type="CDD" id="cd00882">
    <property type="entry name" value="Ras_like_GTPase"/>
    <property type="match status" value="1"/>
</dbReference>
<accession>A0A1I6LK91</accession>
<keyword evidence="1" id="KW-1133">Transmembrane helix</keyword>
<feature type="transmembrane region" description="Helical" evidence="1">
    <location>
        <begin position="430"/>
        <end position="450"/>
    </location>
</feature>
<dbReference type="PANTHER" id="PTHR36153">
    <property type="entry name" value="INNER MEMBRANE PROTEIN-RELATED"/>
    <property type="match status" value="1"/>
</dbReference>
<dbReference type="Pfam" id="PF14331">
    <property type="entry name" value="IcmF-related_N"/>
    <property type="match status" value="1"/>
</dbReference>
<name>A0A1I6LK91_9SPHN</name>
<dbReference type="STRING" id="1166337.SAMN05192580_2843"/>
<evidence type="ECO:0000313" key="6">
    <source>
        <dbReference type="Proteomes" id="UP000198824"/>
    </source>
</evidence>
<dbReference type="InterPro" id="IPR010623">
    <property type="entry name" value="IcmF_C"/>
</dbReference>
<evidence type="ECO:0000313" key="5">
    <source>
        <dbReference type="EMBL" id="SFS03866.1"/>
    </source>
</evidence>
<dbReference type="RefSeq" id="WP_093315594.1">
    <property type="nucleotide sequence ID" value="NZ_FOZG01000002.1"/>
</dbReference>
<dbReference type="OrthoDB" id="9758229at2"/>
<feature type="domain" description="Type VI secretion system component TssM1 N-terminal" evidence="4">
    <location>
        <begin position="182"/>
        <end position="435"/>
    </location>
</feature>
<dbReference type="AlphaFoldDB" id="A0A1I6LK91"/>
<keyword evidence="6" id="KW-1185">Reference proteome</keyword>
<reference evidence="5 6" key="1">
    <citation type="submission" date="2016-10" db="EMBL/GenBank/DDBJ databases">
        <authorList>
            <person name="de Groot N.N."/>
        </authorList>
    </citation>
    <scope>NUCLEOTIDE SEQUENCE [LARGE SCALE GENOMIC DNA]</scope>
    <source>
        <strain evidence="5 6">S5-249</strain>
    </source>
</reference>
<dbReference type="NCBIfam" id="TIGR03348">
    <property type="entry name" value="VI_IcmF"/>
    <property type="match status" value="1"/>
</dbReference>